<dbReference type="KEGG" id="ovi:T265_04223"/>
<evidence type="ECO:0008006" key="4">
    <source>
        <dbReference type="Google" id="ProtNLM"/>
    </source>
</evidence>
<evidence type="ECO:0000313" key="2">
    <source>
        <dbReference type="EMBL" id="KER29034.1"/>
    </source>
</evidence>
<dbReference type="Proteomes" id="UP000054324">
    <property type="component" value="Unassembled WGS sequence"/>
</dbReference>
<dbReference type="RefSeq" id="XP_009167180.1">
    <property type="nucleotide sequence ID" value="XM_009168916.1"/>
</dbReference>
<accession>A0A075AGT1</accession>
<dbReference type="GeneID" id="20318409"/>
<organism evidence="2 3">
    <name type="scientific">Opisthorchis viverrini</name>
    <name type="common">Southeast Asian liver fluke</name>
    <dbReference type="NCBI Taxonomy" id="6198"/>
    <lineage>
        <taxon>Eukaryota</taxon>
        <taxon>Metazoa</taxon>
        <taxon>Spiralia</taxon>
        <taxon>Lophotrochozoa</taxon>
        <taxon>Platyhelminthes</taxon>
        <taxon>Trematoda</taxon>
        <taxon>Digenea</taxon>
        <taxon>Opisthorchiida</taxon>
        <taxon>Opisthorchiata</taxon>
        <taxon>Opisthorchiidae</taxon>
        <taxon>Opisthorchis</taxon>
    </lineage>
</organism>
<dbReference type="OrthoDB" id="6253495at2759"/>
<gene>
    <name evidence="2" type="ORF">T265_04223</name>
</gene>
<protein>
    <recommendedName>
        <fullName evidence="4">DUF4201 domain-containing protein</fullName>
    </recommendedName>
</protein>
<feature type="coiled-coil region" evidence="1">
    <location>
        <begin position="24"/>
        <end position="51"/>
    </location>
</feature>
<evidence type="ECO:0000313" key="3">
    <source>
        <dbReference type="Proteomes" id="UP000054324"/>
    </source>
</evidence>
<dbReference type="EMBL" id="KL596686">
    <property type="protein sequence ID" value="KER29034.1"/>
    <property type="molecule type" value="Genomic_DNA"/>
</dbReference>
<reference evidence="2 3" key="1">
    <citation type="submission" date="2013-11" db="EMBL/GenBank/DDBJ databases">
        <title>Opisthorchis viverrini - life in the bile duct.</title>
        <authorList>
            <person name="Young N.D."/>
            <person name="Nagarajan N."/>
            <person name="Lin S.J."/>
            <person name="Korhonen P.K."/>
            <person name="Jex A.R."/>
            <person name="Hall R.S."/>
            <person name="Safavi-Hemami H."/>
            <person name="Kaewkong W."/>
            <person name="Bertrand D."/>
            <person name="Gao S."/>
            <person name="Seet Q."/>
            <person name="Wongkham S."/>
            <person name="Teh B.T."/>
            <person name="Wongkham C."/>
            <person name="Intapan P.M."/>
            <person name="Maleewong W."/>
            <person name="Yang X."/>
            <person name="Hu M."/>
            <person name="Wang Z."/>
            <person name="Hofmann A."/>
            <person name="Sternberg P.W."/>
            <person name="Tan P."/>
            <person name="Wang J."/>
            <person name="Gasser R.B."/>
        </authorList>
    </citation>
    <scope>NUCLEOTIDE SEQUENCE [LARGE SCALE GENOMIC DNA]</scope>
</reference>
<dbReference type="CTD" id="20318409"/>
<evidence type="ECO:0000256" key="1">
    <source>
        <dbReference type="SAM" id="Coils"/>
    </source>
</evidence>
<keyword evidence="1" id="KW-0175">Coiled coil</keyword>
<keyword evidence="3" id="KW-1185">Reference proteome</keyword>
<sequence length="369" mass="43604">MNVEKRESLCSSYSFAMTAKNNLLSEFTMENEVIEQRIKATRKKLDDCLQENAIYELFCEQIHGEPLELPSSDCSVRPSLGRIHKSVKTKGRFITLNMEQKCVVAKYALEERTKDLNLLRKEHESVAEQYEVLLKAQLERKIECAKTRSSFDLLVVQRTECLPGMPLELTGMNKFCRFHKFYLNRLDTQLSNMRIESVNSRNEIRRMKKSLRELEEPGRVIHSVEHEQLKIHCRNALREIQRLEMMCAHVKACATRIGSQLASLRLQLKQEMAKNEELEEETDRIFRMGTKLNFLVSKNEEGLQDDMFDHYRLKKYLVTYRVPTTSQYAHTLAEMAWLTRERLVMKRKERIAALTLQRYKKLWHHIQTR</sequence>
<name>A0A075AGT1_OPIVI</name>
<proteinExistence type="predicted"/>
<dbReference type="AlphaFoldDB" id="A0A075AGT1"/>
<feature type="coiled-coil region" evidence="1">
    <location>
        <begin position="226"/>
        <end position="288"/>
    </location>
</feature>